<evidence type="ECO:0000256" key="5">
    <source>
        <dbReference type="ARBA" id="ARBA00022801"/>
    </source>
</evidence>
<dbReference type="CDD" id="cd09273">
    <property type="entry name" value="RNase_HI_RT_Bel"/>
    <property type="match status" value="1"/>
</dbReference>
<keyword evidence="3" id="KW-0540">Nuclease</keyword>
<keyword evidence="5" id="KW-0378">Hydrolase</keyword>
<evidence type="ECO:0000256" key="2">
    <source>
        <dbReference type="ARBA" id="ARBA00022695"/>
    </source>
</evidence>
<dbReference type="GeneID" id="139185701"/>
<name>A0ABM4T2J5_BOSIN</name>
<evidence type="ECO:0000256" key="3">
    <source>
        <dbReference type="ARBA" id="ARBA00022722"/>
    </source>
</evidence>
<keyword evidence="2" id="KW-0548">Nucleotidyltransferase</keyword>
<accession>A0ABM4T2J5</accession>
<dbReference type="PANTHER" id="PTHR41694:SF5">
    <property type="entry name" value="RIBONUCLEASE H"/>
    <property type="match status" value="1"/>
</dbReference>
<dbReference type="Gene3D" id="3.30.420.10">
    <property type="entry name" value="Ribonuclease H-like superfamily/Ribonuclease H"/>
    <property type="match status" value="1"/>
</dbReference>
<keyword evidence="4" id="KW-0255">Endonuclease</keyword>
<dbReference type="SUPFAM" id="SSF53098">
    <property type="entry name" value="Ribonuclease H-like"/>
    <property type="match status" value="1"/>
</dbReference>
<dbReference type="InterPro" id="IPR036397">
    <property type="entry name" value="RNaseH_sf"/>
</dbReference>
<reference evidence="9" key="2">
    <citation type="submission" date="2025-08" db="UniProtKB">
        <authorList>
            <consortium name="RefSeq"/>
        </authorList>
    </citation>
    <scope>IDENTIFICATION</scope>
    <source>
        <tissue evidence="9">Blood</tissue>
    </source>
</reference>
<feature type="domain" description="RNase H type-1" evidence="7">
    <location>
        <begin position="6"/>
        <end position="152"/>
    </location>
</feature>
<keyword evidence="6" id="KW-0695">RNA-directed DNA polymerase</keyword>
<evidence type="ECO:0000313" key="9">
    <source>
        <dbReference type="RefSeq" id="XP_070654268.1"/>
    </source>
</evidence>
<evidence type="ECO:0000259" key="7">
    <source>
        <dbReference type="PROSITE" id="PS50879"/>
    </source>
</evidence>
<protein>
    <submittedName>
        <fullName evidence="9">Ribonuclease H-like</fullName>
    </submittedName>
</protein>
<dbReference type="RefSeq" id="XP_070654268.1">
    <property type="nucleotide sequence ID" value="XM_070798167.1"/>
</dbReference>
<keyword evidence="1" id="KW-0808">Transferase</keyword>
<proteinExistence type="predicted"/>
<dbReference type="Proteomes" id="UP001652663">
    <property type="component" value="Chromosome 2"/>
</dbReference>
<dbReference type="PROSITE" id="PS50879">
    <property type="entry name" value="RNASE_H_1"/>
    <property type="match status" value="1"/>
</dbReference>
<evidence type="ECO:0000256" key="6">
    <source>
        <dbReference type="ARBA" id="ARBA00022918"/>
    </source>
</evidence>
<sequence>MDTPLDNPDMEIFTDGSSFVWDRKCKAGYTVVTAEQVLEAKSLPQGTSAQLVELMALTRALELSKGHRVNIYTDSKYAYLTLHAHAVIWKERQFKTATGEPIKHFREIKRLLTVIYCPKEVAVMHCKGHNRDGSKVAEGNQLADCQARKAALCETPSLQMPLIWTGPVEQEKPQYAEEELERPKD</sequence>
<dbReference type="InterPro" id="IPR002156">
    <property type="entry name" value="RNaseH_domain"/>
</dbReference>
<dbReference type="PANTHER" id="PTHR41694">
    <property type="entry name" value="ENDOGENOUS RETROVIRUS GROUP K MEMBER POL PROTEIN"/>
    <property type="match status" value="1"/>
</dbReference>
<dbReference type="Pfam" id="PF00075">
    <property type="entry name" value="RNase_H"/>
    <property type="match status" value="1"/>
</dbReference>
<gene>
    <name evidence="9" type="primary">LOC139185701</name>
</gene>
<evidence type="ECO:0000313" key="8">
    <source>
        <dbReference type="Proteomes" id="UP001652663"/>
    </source>
</evidence>
<evidence type="ECO:0000256" key="4">
    <source>
        <dbReference type="ARBA" id="ARBA00022759"/>
    </source>
</evidence>
<evidence type="ECO:0000256" key="1">
    <source>
        <dbReference type="ARBA" id="ARBA00022679"/>
    </source>
</evidence>
<reference evidence="8" key="1">
    <citation type="submission" date="2025-05" db="UniProtKB">
        <authorList>
            <consortium name="RefSeq"/>
        </authorList>
    </citation>
    <scope>NUCLEOTIDE SEQUENCE [LARGE SCALE GENOMIC DNA]</scope>
</reference>
<keyword evidence="8" id="KW-1185">Reference proteome</keyword>
<dbReference type="InterPro" id="IPR012337">
    <property type="entry name" value="RNaseH-like_sf"/>
</dbReference>
<organism evidence="8 9">
    <name type="scientific">Bos indicus</name>
    <name type="common">Zebu</name>
    <dbReference type="NCBI Taxonomy" id="9915"/>
    <lineage>
        <taxon>Eukaryota</taxon>
        <taxon>Metazoa</taxon>
        <taxon>Chordata</taxon>
        <taxon>Craniata</taxon>
        <taxon>Vertebrata</taxon>
        <taxon>Euteleostomi</taxon>
        <taxon>Mammalia</taxon>
        <taxon>Eutheria</taxon>
        <taxon>Laurasiatheria</taxon>
        <taxon>Artiodactyla</taxon>
        <taxon>Ruminantia</taxon>
        <taxon>Pecora</taxon>
        <taxon>Bovidae</taxon>
        <taxon>Bovinae</taxon>
        <taxon>Bos</taxon>
    </lineage>
</organism>